<evidence type="ECO:0000256" key="3">
    <source>
        <dbReference type="ARBA" id="ARBA00022475"/>
    </source>
</evidence>
<dbReference type="GO" id="GO:0005385">
    <property type="term" value="F:zinc ion transmembrane transporter activity"/>
    <property type="evidence" value="ECO:0007669"/>
    <property type="project" value="TreeGrafter"/>
</dbReference>
<dbReference type="EMBL" id="LOCQ01000053">
    <property type="protein sequence ID" value="OBV39571.1"/>
    <property type="molecule type" value="Genomic_DNA"/>
</dbReference>
<dbReference type="Proteomes" id="UP000092713">
    <property type="component" value="Unassembled WGS sequence"/>
</dbReference>
<evidence type="ECO:0000313" key="10">
    <source>
        <dbReference type="Proteomes" id="UP000092713"/>
    </source>
</evidence>
<keyword evidence="5" id="KW-0862">Zinc</keyword>
<comment type="subcellular location">
    <subcellularLocation>
        <location evidence="1">Cell membrane</location>
        <topology evidence="1">Multi-pass membrane protein</topology>
    </subcellularLocation>
</comment>
<gene>
    <name evidence="9" type="ORF">ASR47_1010161</name>
</gene>
<evidence type="ECO:0000256" key="2">
    <source>
        <dbReference type="ARBA" id="ARBA00006939"/>
    </source>
</evidence>
<accession>A0A1A7C0U7</accession>
<comment type="similarity">
    <text evidence="2">Belongs to the ZIP transporter (TC 2.A.5) family.</text>
</comment>
<evidence type="ECO:0000256" key="4">
    <source>
        <dbReference type="ARBA" id="ARBA00022692"/>
    </source>
</evidence>
<name>A0A1A7C0U7_9BURK</name>
<evidence type="ECO:0000256" key="8">
    <source>
        <dbReference type="SAM" id="Phobius"/>
    </source>
</evidence>
<dbReference type="Pfam" id="PF02535">
    <property type="entry name" value="Zip"/>
    <property type="match status" value="1"/>
</dbReference>
<dbReference type="GO" id="GO:0005886">
    <property type="term" value="C:plasma membrane"/>
    <property type="evidence" value="ECO:0007669"/>
    <property type="project" value="UniProtKB-SubCell"/>
</dbReference>
<dbReference type="RefSeq" id="WP_217270556.1">
    <property type="nucleotide sequence ID" value="NZ_LOCQ01000053.1"/>
</dbReference>
<proteinExistence type="inferred from homology"/>
<keyword evidence="10" id="KW-1185">Reference proteome</keyword>
<feature type="transmembrane region" description="Helical" evidence="8">
    <location>
        <begin position="116"/>
        <end position="138"/>
    </location>
</feature>
<dbReference type="STRING" id="1747903.ASR47_1010161"/>
<feature type="transmembrane region" description="Helical" evidence="8">
    <location>
        <begin position="250"/>
        <end position="267"/>
    </location>
</feature>
<keyword evidence="6 8" id="KW-1133">Transmembrane helix</keyword>
<keyword evidence="4 8" id="KW-0812">Transmembrane</keyword>
<sequence length="302" mass="30728">MNTPRALQALARHWSWPHALGFALCSGGALLLLYALATQLALRNAQLVPALIGGAMAAGATALGTLPVLLSHKFSQRGYDCFLGFGAGVMLAATAFSLVLPALAAARPRAATPMEASLLVAFAMGLGMLLIIALNLVVRERVQGGALAEVTAHAGSLKRVWIFVFAVTLHNLPEGLAIGVGYAGVELDRANALAAGIAIQDVPEGLVVALALRSVGYSRRLAVAMGAASGLVEPVAALAGLALIGLSSALLPWGLAAAAGAMLFVIVHDAIPEAHRSGNGGFASTALVFGFLLMMVLDTALS</sequence>
<evidence type="ECO:0000256" key="1">
    <source>
        <dbReference type="ARBA" id="ARBA00004651"/>
    </source>
</evidence>
<feature type="transmembrane region" description="Helical" evidence="8">
    <location>
        <begin position="221"/>
        <end position="244"/>
    </location>
</feature>
<dbReference type="PANTHER" id="PTHR11040:SF211">
    <property type="entry name" value="ZINC TRANSPORTER ZIP11"/>
    <property type="match status" value="1"/>
</dbReference>
<comment type="caution">
    <text evidence="9">The sequence shown here is derived from an EMBL/GenBank/DDBJ whole genome shotgun (WGS) entry which is preliminary data.</text>
</comment>
<keyword evidence="7 8" id="KW-0472">Membrane</keyword>
<dbReference type="AlphaFoldDB" id="A0A1A7C0U7"/>
<evidence type="ECO:0000313" key="9">
    <source>
        <dbReference type="EMBL" id="OBV39571.1"/>
    </source>
</evidence>
<feature type="transmembrane region" description="Helical" evidence="8">
    <location>
        <begin position="82"/>
        <end position="104"/>
    </location>
</feature>
<evidence type="ECO:0000256" key="7">
    <source>
        <dbReference type="ARBA" id="ARBA00023136"/>
    </source>
</evidence>
<feature type="transmembrane region" description="Helical" evidence="8">
    <location>
        <begin position="47"/>
        <end position="70"/>
    </location>
</feature>
<protein>
    <submittedName>
        <fullName evidence="9">Zinc transporter, ZIP family</fullName>
    </submittedName>
</protein>
<reference evidence="9 10" key="1">
    <citation type="submission" date="2016-04" db="EMBL/GenBank/DDBJ databases">
        <title>Draft genome sequence of Janthinobacterium psychrotolerans sp. nov., isolated from freshwater sediments in Denmark.</title>
        <authorList>
            <person name="Gong X."/>
            <person name="Skrivergaard S."/>
            <person name="Korsgaard B.S."/>
            <person name="Schreiber L."/>
            <person name="Marshall I.P."/>
            <person name="Finster K."/>
            <person name="Schramm A."/>
        </authorList>
    </citation>
    <scope>NUCLEOTIDE SEQUENCE [LARGE SCALE GENOMIC DNA]</scope>
    <source>
        <strain evidence="9 10">S3-2</strain>
    </source>
</reference>
<dbReference type="PANTHER" id="PTHR11040">
    <property type="entry name" value="ZINC/IRON TRANSPORTER"/>
    <property type="match status" value="1"/>
</dbReference>
<dbReference type="InterPro" id="IPR003689">
    <property type="entry name" value="ZIP"/>
</dbReference>
<feature type="transmembrane region" description="Helical" evidence="8">
    <location>
        <begin position="279"/>
        <end position="297"/>
    </location>
</feature>
<keyword evidence="3" id="KW-1003">Cell membrane</keyword>
<evidence type="ECO:0000256" key="5">
    <source>
        <dbReference type="ARBA" id="ARBA00022833"/>
    </source>
</evidence>
<organism evidence="9 10">
    <name type="scientific">Janthinobacterium psychrotolerans</name>
    <dbReference type="NCBI Taxonomy" id="1747903"/>
    <lineage>
        <taxon>Bacteria</taxon>
        <taxon>Pseudomonadati</taxon>
        <taxon>Pseudomonadota</taxon>
        <taxon>Betaproteobacteria</taxon>
        <taxon>Burkholderiales</taxon>
        <taxon>Oxalobacteraceae</taxon>
        <taxon>Janthinobacterium</taxon>
    </lineage>
</organism>
<dbReference type="PATRIC" id="fig|1747903.4.peg.3172"/>
<evidence type="ECO:0000256" key="6">
    <source>
        <dbReference type="ARBA" id="ARBA00022989"/>
    </source>
</evidence>